<reference evidence="2" key="1">
    <citation type="submission" date="2018-01" db="EMBL/GenBank/DDBJ databases">
        <authorList>
            <person name="Mao J.F."/>
        </authorList>
    </citation>
    <scope>NUCLEOTIDE SEQUENCE</scope>
    <source>
        <strain evidence="2">Huo1</strain>
        <tissue evidence="2">Leaf</tissue>
    </source>
</reference>
<name>A0A8X8YVP1_SALSN</name>
<dbReference type="AlphaFoldDB" id="A0A8X8YVP1"/>
<accession>A0A8X8YVP1</accession>
<evidence type="ECO:0000313" key="3">
    <source>
        <dbReference type="Proteomes" id="UP000298416"/>
    </source>
</evidence>
<dbReference type="InterPro" id="IPR040348">
    <property type="entry name" value="POLAR-like"/>
</dbReference>
<reference evidence="2" key="2">
    <citation type="submission" date="2020-08" db="EMBL/GenBank/DDBJ databases">
        <title>Plant Genome Project.</title>
        <authorList>
            <person name="Zhang R.-G."/>
        </authorList>
    </citation>
    <scope>NUCLEOTIDE SEQUENCE</scope>
    <source>
        <strain evidence="2">Huo1</strain>
        <tissue evidence="2">Leaf</tissue>
    </source>
</reference>
<dbReference type="EMBL" id="PNBA02000001">
    <property type="protein sequence ID" value="KAG6437362.1"/>
    <property type="molecule type" value="Genomic_DNA"/>
</dbReference>
<evidence type="ECO:0000256" key="1">
    <source>
        <dbReference type="SAM" id="Coils"/>
    </source>
</evidence>
<keyword evidence="3" id="KW-1185">Reference proteome</keyword>
<comment type="caution">
    <text evidence="2">The sequence shown here is derived from an EMBL/GenBank/DDBJ whole genome shotgun (WGS) entry which is preliminary data.</text>
</comment>
<dbReference type="PANTHER" id="PTHR33476:SF4">
    <property type="entry name" value="POLAR LOCALIZATION DURING ASYMMETRIC DIVISION AND PROTEIN"/>
    <property type="match status" value="1"/>
</dbReference>
<feature type="coiled-coil region" evidence="1">
    <location>
        <begin position="49"/>
        <end position="83"/>
    </location>
</feature>
<dbReference type="Proteomes" id="UP000298416">
    <property type="component" value="Unassembled WGS sequence"/>
</dbReference>
<dbReference type="PANTHER" id="PTHR33476">
    <property type="entry name" value="EMB|CAB62613.1"/>
    <property type="match status" value="1"/>
</dbReference>
<gene>
    <name evidence="2" type="ORF">SASPL_102277</name>
</gene>
<keyword evidence="1" id="KW-0175">Coiled coil</keyword>
<dbReference type="GO" id="GO:0008356">
    <property type="term" value="P:asymmetric cell division"/>
    <property type="evidence" value="ECO:0007669"/>
    <property type="project" value="InterPro"/>
</dbReference>
<evidence type="ECO:0000313" key="2">
    <source>
        <dbReference type="EMBL" id="KAG6437362.1"/>
    </source>
</evidence>
<proteinExistence type="predicted"/>
<sequence>MEASSSDGRTDIYETEVLAKGEAYENASSYQYNGVSAGELDQKLCHLLVEQVESQIMELEAELNEAHSKLHQKETELQKLRETV</sequence>
<protein>
    <submittedName>
        <fullName evidence="2">Uncharacterized protein</fullName>
    </submittedName>
</protein>
<organism evidence="2">
    <name type="scientific">Salvia splendens</name>
    <name type="common">Scarlet sage</name>
    <dbReference type="NCBI Taxonomy" id="180675"/>
    <lineage>
        <taxon>Eukaryota</taxon>
        <taxon>Viridiplantae</taxon>
        <taxon>Streptophyta</taxon>
        <taxon>Embryophyta</taxon>
        <taxon>Tracheophyta</taxon>
        <taxon>Spermatophyta</taxon>
        <taxon>Magnoliopsida</taxon>
        <taxon>eudicotyledons</taxon>
        <taxon>Gunneridae</taxon>
        <taxon>Pentapetalae</taxon>
        <taxon>asterids</taxon>
        <taxon>lamiids</taxon>
        <taxon>Lamiales</taxon>
        <taxon>Lamiaceae</taxon>
        <taxon>Nepetoideae</taxon>
        <taxon>Mentheae</taxon>
        <taxon>Salviinae</taxon>
        <taxon>Salvia</taxon>
        <taxon>Salvia subgen. Calosphace</taxon>
        <taxon>core Calosphace</taxon>
    </lineage>
</organism>